<organism evidence="1">
    <name type="scientific">uncultured Ramlibacter sp</name>
    <dbReference type="NCBI Taxonomy" id="260755"/>
    <lineage>
        <taxon>Bacteria</taxon>
        <taxon>Pseudomonadati</taxon>
        <taxon>Pseudomonadota</taxon>
        <taxon>Betaproteobacteria</taxon>
        <taxon>Burkholderiales</taxon>
        <taxon>Comamonadaceae</taxon>
        <taxon>Ramlibacter</taxon>
        <taxon>environmental samples</taxon>
    </lineage>
</organism>
<dbReference type="EMBL" id="CADCUX010000693">
    <property type="protein sequence ID" value="CAA9440108.1"/>
    <property type="molecule type" value="Genomic_DNA"/>
</dbReference>
<protein>
    <submittedName>
        <fullName evidence="1">Transcriptional regulator, AsnC family</fullName>
    </submittedName>
</protein>
<proteinExistence type="predicted"/>
<gene>
    <name evidence="1" type="ORF">AVDCRST_MAG51-3192</name>
</gene>
<dbReference type="AlphaFoldDB" id="A0A6J4QCU4"/>
<sequence>MQDCKTSFVLDRVKHTTAVPL</sequence>
<reference evidence="1" key="1">
    <citation type="submission" date="2020-02" db="EMBL/GenBank/DDBJ databases">
        <authorList>
            <person name="Meier V. D."/>
        </authorList>
    </citation>
    <scope>NUCLEOTIDE SEQUENCE</scope>
    <source>
        <strain evidence="1">AVDCRST_MAG51</strain>
    </source>
</reference>
<evidence type="ECO:0000313" key="1">
    <source>
        <dbReference type="EMBL" id="CAA9440108.1"/>
    </source>
</evidence>
<accession>A0A6J4QCU4</accession>
<name>A0A6J4QCU4_9BURK</name>